<feature type="region of interest" description="Disordered" evidence="1">
    <location>
        <begin position="95"/>
        <end position="124"/>
    </location>
</feature>
<name>A0A180FX92_PUCT1</name>
<dbReference type="PANTHER" id="PTHR42699:SF1">
    <property type="entry name" value="CYSTATHIONINE GAMMA-SYNTHASE-RELATED"/>
    <property type="match status" value="1"/>
</dbReference>
<reference evidence="2" key="2">
    <citation type="submission" date="2016-05" db="EMBL/GenBank/DDBJ databases">
        <title>Comparative analysis highlights variable genome content of wheat rusts and divergence of the mating loci.</title>
        <authorList>
            <person name="Cuomo C.A."/>
            <person name="Bakkeren G."/>
            <person name="Szabo L."/>
            <person name="Khalil H."/>
            <person name="Joly D."/>
            <person name="Goldberg J."/>
            <person name="Young S."/>
            <person name="Zeng Q."/>
            <person name="Fellers J."/>
        </authorList>
    </citation>
    <scope>NUCLEOTIDE SEQUENCE [LARGE SCALE GENOMIC DNA]</scope>
    <source>
        <strain evidence="2">1-1 BBBD Race 1</strain>
    </source>
</reference>
<accession>A0A180FX92</accession>
<dbReference type="STRING" id="630390.A0A180FX92"/>
<dbReference type="PANTHER" id="PTHR42699">
    <property type="match status" value="1"/>
</dbReference>
<dbReference type="VEuPathDB" id="FungiDB:PTTG_30820"/>
<evidence type="ECO:0000313" key="3">
    <source>
        <dbReference type="EnsemblFungi" id="PTTG_30820-t43_1-p1"/>
    </source>
</evidence>
<dbReference type="EnsemblFungi" id="PTTG_30820-t43_1">
    <property type="protein sequence ID" value="PTTG_30820-t43_1-p1"/>
    <property type="gene ID" value="PTTG_30820"/>
</dbReference>
<organism evidence="2">
    <name type="scientific">Puccinia triticina (isolate 1-1 / race 1 (BBBD))</name>
    <name type="common">Brown leaf rust fungus</name>
    <dbReference type="NCBI Taxonomy" id="630390"/>
    <lineage>
        <taxon>Eukaryota</taxon>
        <taxon>Fungi</taxon>
        <taxon>Dikarya</taxon>
        <taxon>Basidiomycota</taxon>
        <taxon>Pucciniomycotina</taxon>
        <taxon>Pucciniomycetes</taxon>
        <taxon>Pucciniales</taxon>
        <taxon>Pucciniaceae</taxon>
        <taxon>Puccinia</taxon>
    </lineage>
</organism>
<reference evidence="3 4" key="3">
    <citation type="journal article" date="2017" name="G3 (Bethesda)">
        <title>Comparative analysis highlights variable genome content of wheat rusts and divergence of the mating loci.</title>
        <authorList>
            <person name="Cuomo C.A."/>
            <person name="Bakkeren G."/>
            <person name="Khalil H.B."/>
            <person name="Panwar V."/>
            <person name="Joly D."/>
            <person name="Linning R."/>
            <person name="Sakthikumar S."/>
            <person name="Song X."/>
            <person name="Adiconis X."/>
            <person name="Fan L."/>
            <person name="Goldberg J.M."/>
            <person name="Levin J.Z."/>
            <person name="Young S."/>
            <person name="Zeng Q."/>
            <person name="Anikster Y."/>
            <person name="Bruce M."/>
            <person name="Wang M."/>
            <person name="Yin C."/>
            <person name="McCallum B."/>
            <person name="Szabo L.J."/>
            <person name="Hulbert S."/>
            <person name="Chen X."/>
            <person name="Fellers J.P."/>
        </authorList>
    </citation>
    <scope>NUCLEOTIDE SEQUENCE</scope>
    <source>
        <strain evidence="3">isolate 1-1 / race 1 (BBBD)</strain>
        <strain evidence="4">Isolate 1-1 / race 1 (BBBD)</strain>
    </source>
</reference>
<dbReference type="EMBL" id="ADAS02007476">
    <property type="protein sequence ID" value="OAV85067.1"/>
    <property type="molecule type" value="Genomic_DNA"/>
</dbReference>
<protein>
    <submittedName>
        <fullName evidence="2 3">Uncharacterized protein</fullName>
    </submittedName>
</protein>
<evidence type="ECO:0000256" key="1">
    <source>
        <dbReference type="SAM" id="MobiDB-lite"/>
    </source>
</evidence>
<dbReference type="GO" id="GO:0019346">
    <property type="term" value="P:transsulfuration"/>
    <property type="evidence" value="ECO:0007669"/>
    <property type="project" value="TreeGrafter"/>
</dbReference>
<evidence type="ECO:0000313" key="2">
    <source>
        <dbReference type="EMBL" id="OAV85067.1"/>
    </source>
</evidence>
<dbReference type="Proteomes" id="UP000005240">
    <property type="component" value="Unassembled WGS sequence"/>
</dbReference>
<gene>
    <name evidence="2" type="ORF">PTTG_30820</name>
</gene>
<dbReference type="AlphaFoldDB" id="A0A180FX92"/>
<reference evidence="3" key="4">
    <citation type="submission" date="2025-05" db="UniProtKB">
        <authorList>
            <consortium name="EnsemblFungi"/>
        </authorList>
    </citation>
    <scope>IDENTIFICATION</scope>
    <source>
        <strain evidence="3">isolate 1-1 / race 1 (BBBD)</strain>
    </source>
</reference>
<proteinExistence type="predicted"/>
<sequence>MPALTDGHAAELGSSVPICTSHAVSVSLPTWKDNADYELGLDRVHARLTTGYPRFFIHQDIQKARLSRSSLLPPLGQALTSPWCLHSSLRSVALPMPRQPRNAASSSRPRKPPTCAGSLLPTKR</sequence>
<dbReference type="InterPro" id="IPR051750">
    <property type="entry name" value="Trans-sulfuration_enzymes"/>
</dbReference>
<evidence type="ECO:0000313" key="4">
    <source>
        <dbReference type="Proteomes" id="UP000005240"/>
    </source>
</evidence>
<dbReference type="GO" id="GO:0003962">
    <property type="term" value="F:cystathionine gamma-synthase activity"/>
    <property type="evidence" value="ECO:0007669"/>
    <property type="project" value="TreeGrafter"/>
</dbReference>
<keyword evidence="4" id="KW-1185">Reference proteome</keyword>
<reference evidence="2" key="1">
    <citation type="submission" date="2009-11" db="EMBL/GenBank/DDBJ databases">
        <authorList>
            <consortium name="The Broad Institute Genome Sequencing Platform"/>
            <person name="Ward D."/>
            <person name="Feldgarden M."/>
            <person name="Earl A."/>
            <person name="Young S.K."/>
            <person name="Zeng Q."/>
            <person name="Koehrsen M."/>
            <person name="Alvarado L."/>
            <person name="Berlin A."/>
            <person name="Bochicchio J."/>
            <person name="Borenstein D."/>
            <person name="Chapman S.B."/>
            <person name="Chen Z."/>
            <person name="Engels R."/>
            <person name="Freedman E."/>
            <person name="Gellesch M."/>
            <person name="Goldberg J."/>
            <person name="Griggs A."/>
            <person name="Gujja S."/>
            <person name="Heilman E."/>
            <person name="Heiman D."/>
            <person name="Hepburn T."/>
            <person name="Howarth C."/>
            <person name="Jen D."/>
            <person name="Larson L."/>
            <person name="Lewis B."/>
            <person name="Mehta T."/>
            <person name="Park D."/>
            <person name="Pearson M."/>
            <person name="Roberts A."/>
            <person name="Saif S."/>
            <person name="Shea T."/>
            <person name="Shenoy N."/>
            <person name="Sisk P."/>
            <person name="Stolte C."/>
            <person name="Sykes S."/>
            <person name="Thomson T."/>
            <person name="Walk T."/>
            <person name="White J."/>
            <person name="Yandava C."/>
            <person name="Izard J."/>
            <person name="Baranova O.V."/>
            <person name="Blanton J.M."/>
            <person name="Tanner A.C."/>
            <person name="Dewhirst F.E."/>
            <person name="Haas B."/>
            <person name="Nusbaum C."/>
            <person name="Birren B."/>
        </authorList>
    </citation>
    <scope>NUCLEOTIDE SEQUENCE [LARGE SCALE GENOMIC DNA]</scope>
    <source>
        <strain evidence="2">1-1 BBBD Race 1</strain>
    </source>
</reference>
<dbReference type="OrthoDB" id="10047078at2759"/>